<dbReference type="NCBIfam" id="TIGR02989">
    <property type="entry name" value="Sig-70_gvs1"/>
    <property type="match status" value="1"/>
</dbReference>
<dbReference type="InterPro" id="IPR007627">
    <property type="entry name" value="RNA_pol_sigma70_r2"/>
</dbReference>
<sequence length="184" mass="20332">MSCPAPELFSTPPGDDAAWIAGEIAALRPGLLGYVASLLPQARGEAEDVVQATCVVLWEKREGFQQGTDFKAWAFRTAYFQAMAVRRDLSRSKVAVFSDETLQRLAAPAEEAASGIDTRVTALRLCVSDLPSADQRLLALKYLRRESLADHARELGMPSGRLQKTLSRLRLALKHCIEKRLKYS</sequence>
<protein>
    <submittedName>
        <fullName evidence="6">Sigma-70 family RNA polymerase sigma factor</fullName>
    </submittedName>
</protein>
<keyword evidence="3" id="KW-0731">Sigma factor</keyword>
<proteinExistence type="inferred from homology"/>
<evidence type="ECO:0000256" key="2">
    <source>
        <dbReference type="ARBA" id="ARBA00023015"/>
    </source>
</evidence>
<dbReference type="InterPro" id="IPR013324">
    <property type="entry name" value="RNA_pol_sigma_r3/r4-like"/>
</dbReference>
<dbReference type="PANTHER" id="PTHR43133:SF51">
    <property type="entry name" value="RNA POLYMERASE SIGMA FACTOR"/>
    <property type="match status" value="1"/>
</dbReference>
<evidence type="ECO:0000313" key="6">
    <source>
        <dbReference type="EMBL" id="MCW1922265.1"/>
    </source>
</evidence>
<evidence type="ECO:0000256" key="1">
    <source>
        <dbReference type="ARBA" id="ARBA00010641"/>
    </source>
</evidence>
<dbReference type="SUPFAM" id="SSF88946">
    <property type="entry name" value="Sigma2 domain of RNA polymerase sigma factors"/>
    <property type="match status" value="1"/>
</dbReference>
<dbReference type="InterPro" id="IPR039425">
    <property type="entry name" value="RNA_pol_sigma-70-like"/>
</dbReference>
<evidence type="ECO:0000256" key="3">
    <source>
        <dbReference type="ARBA" id="ARBA00023082"/>
    </source>
</evidence>
<keyword evidence="2" id="KW-0805">Transcription regulation</keyword>
<dbReference type="Gene3D" id="1.10.1740.10">
    <property type="match status" value="1"/>
</dbReference>
<dbReference type="NCBIfam" id="TIGR02937">
    <property type="entry name" value="sigma70-ECF"/>
    <property type="match status" value="1"/>
</dbReference>
<comment type="caution">
    <text evidence="6">The sequence shown here is derived from an EMBL/GenBank/DDBJ whole genome shotgun (WGS) entry which is preliminary data.</text>
</comment>
<evidence type="ECO:0000256" key="4">
    <source>
        <dbReference type="ARBA" id="ARBA00023163"/>
    </source>
</evidence>
<dbReference type="RefSeq" id="WP_264486374.1">
    <property type="nucleotide sequence ID" value="NZ_JAPDDT010000002.1"/>
</dbReference>
<dbReference type="InterPro" id="IPR014331">
    <property type="entry name" value="RNA_pol_sigma70_ECF_RHOBA"/>
</dbReference>
<evidence type="ECO:0000259" key="5">
    <source>
        <dbReference type="Pfam" id="PF04542"/>
    </source>
</evidence>
<gene>
    <name evidence="6" type="ORF">OKA05_06850</name>
</gene>
<dbReference type="Pfam" id="PF04542">
    <property type="entry name" value="Sigma70_r2"/>
    <property type="match status" value="1"/>
</dbReference>
<evidence type="ECO:0000313" key="7">
    <source>
        <dbReference type="Proteomes" id="UP001320876"/>
    </source>
</evidence>
<accession>A0ABT3GG27</accession>
<reference evidence="6 7" key="1">
    <citation type="submission" date="2022-10" db="EMBL/GenBank/DDBJ databases">
        <title>Luteolibacter arcticus strain CCTCC AB 2014275, whole genome shotgun sequencing project.</title>
        <authorList>
            <person name="Zhao G."/>
            <person name="Shen L."/>
        </authorList>
    </citation>
    <scope>NUCLEOTIDE SEQUENCE [LARGE SCALE GENOMIC DNA]</scope>
    <source>
        <strain evidence="6 7">CCTCC AB 2014275</strain>
    </source>
</reference>
<comment type="similarity">
    <text evidence="1">Belongs to the sigma-70 factor family. ECF subfamily.</text>
</comment>
<organism evidence="6 7">
    <name type="scientific">Luteolibacter arcticus</name>
    <dbReference type="NCBI Taxonomy" id="1581411"/>
    <lineage>
        <taxon>Bacteria</taxon>
        <taxon>Pseudomonadati</taxon>
        <taxon>Verrucomicrobiota</taxon>
        <taxon>Verrucomicrobiia</taxon>
        <taxon>Verrucomicrobiales</taxon>
        <taxon>Verrucomicrobiaceae</taxon>
        <taxon>Luteolibacter</taxon>
    </lineage>
</organism>
<keyword evidence="7" id="KW-1185">Reference proteome</keyword>
<dbReference type="SUPFAM" id="SSF88659">
    <property type="entry name" value="Sigma3 and sigma4 domains of RNA polymerase sigma factors"/>
    <property type="match status" value="1"/>
</dbReference>
<dbReference type="Gene3D" id="1.10.10.10">
    <property type="entry name" value="Winged helix-like DNA-binding domain superfamily/Winged helix DNA-binding domain"/>
    <property type="match status" value="1"/>
</dbReference>
<dbReference type="PANTHER" id="PTHR43133">
    <property type="entry name" value="RNA POLYMERASE ECF-TYPE SIGMA FACTO"/>
    <property type="match status" value="1"/>
</dbReference>
<dbReference type="EMBL" id="JAPDDT010000002">
    <property type="protein sequence ID" value="MCW1922265.1"/>
    <property type="molecule type" value="Genomic_DNA"/>
</dbReference>
<dbReference type="Proteomes" id="UP001320876">
    <property type="component" value="Unassembled WGS sequence"/>
</dbReference>
<dbReference type="InterPro" id="IPR013325">
    <property type="entry name" value="RNA_pol_sigma_r2"/>
</dbReference>
<name>A0ABT3GG27_9BACT</name>
<dbReference type="InterPro" id="IPR036388">
    <property type="entry name" value="WH-like_DNA-bd_sf"/>
</dbReference>
<feature type="domain" description="RNA polymerase sigma-70 region 2" evidence="5">
    <location>
        <begin position="25"/>
        <end position="88"/>
    </location>
</feature>
<dbReference type="InterPro" id="IPR014284">
    <property type="entry name" value="RNA_pol_sigma-70_dom"/>
</dbReference>
<keyword evidence="4" id="KW-0804">Transcription</keyword>